<dbReference type="InterPro" id="IPR011701">
    <property type="entry name" value="MFS"/>
</dbReference>
<feature type="transmembrane region" description="Helical" evidence="6">
    <location>
        <begin position="63"/>
        <end position="82"/>
    </location>
</feature>
<evidence type="ECO:0000256" key="5">
    <source>
        <dbReference type="ARBA" id="ARBA00023136"/>
    </source>
</evidence>
<comment type="subcellular location">
    <subcellularLocation>
        <location evidence="1">Cell membrane</location>
        <topology evidence="1">Multi-pass membrane protein</topology>
    </subcellularLocation>
</comment>
<dbReference type="InterPro" id="IPR050189">
    <property type="entry name" value="MFS_Efflux_Transporters"/>
</dbReference>
<evidence type="ECO:0000256" key="4">
    <source>
        <dbReference type="ARBA" id="ARBA00022989"/>
    </source>
</evidence>
<keyword evidence="5 6" id="KW-0472">Membrane</keyword>
<feature type="transmembrane region" description="Helical" evidence="6">
    <location>
        <begin position="222"/>
        <end position="242"/>
    </location>
</feature>
<dbReference type="Pfam" id="PF07690">
    <property type="entry name" value="MFS_1"/>
    <property type="match status" value="1"/>
</dbReference>
<evidence type="ECO:0000256" key="2">
    <source>
        <dbReference type="ARBA" id="ARBA00022475"/>
    </source>
</evidence>
<gene>
    <name evidence="8" type="ORF">GCM10023220_47540</name>
</gene>
<keyword evidence="4 6" id="KW-1133">Transmembrane helix</keyword>
<keyword evidence="2" id="KW-1003">Cell membrane</keyword>
<dbReference type="RefSeq" id="WP_345622104.1">
    <property type="nucleotide sequence ID" value="NZ_BAABIG010000052.1"/>
</dbReference>
<dbReference type="Gene3D" id="1.20.1250.20">
    <property type="entry name" value="MFS general substrate transporter like domains"/>
    <property type="match status" value="1"/>
</dbReference>
<feature type="transmembrane region" description="Helical" evidence="6">
    <location>
        <begin position="351"/>
        <end position="372"/>
    </location>
</feature>
<feature type="transmembrane region" description="Helical" evidence="6">
    <location>
        <begin position="262"/>
        <end position="281"/>
    </location>
</feature>
<dbReference type="InterPro" id="IPR036259">
    <property type="entry name" value="MFS_trans_sf"/>
</dbReference>
<feature type="transmembrane region" description="Helical" evidence="6">
    <location>
        <begin position="288"/>
        <end position="306"/>
    </location>
</feature>
<feature type="transmembrane region" description="Helical" evidence="6">
    <location>
        <begin position="180"/>
        <end position="202"/>
    </location>
</feature>
<evidence type="ECO:0000313" key="9">
    <source>
        <dbReference type="Proteomes" id="UP001501265"/>
    </source>
</evidence>
<evidence type="ECO:0000256" key="3">
    <source>
        <dbReference type="ARBA" id="ARBA00022692"/>
    </source>
</evidence>
<accession>A0ABP9CN12</accession>
<evidence type="ECO:0000256" key="1">
    <source>
        <dbReference type="ARBA" id="ARBA00004651"/>
    </source>
</evidence>
<dbReference type="EMBL" id="BAABIG010000052">
    <property type="protein sequence ID" value="GAA4811136.1"/>
    <property type="molecule type" value="Genomic_DNA"/>
</dbReference>
<dbReference type="PANTHER" id="PTHR43124">
    <property type="entry name" value="PURINE EFFLUX PUMP PBUE"/>
    <property type="match status" value="1"/>
</dbReference>
<dbReference type="SUPFAM" id="SSF103473">
    <property type="entry name" value="MFS general substrate transporter"/>
    <property type="match status" value="1"/>
</dbReference>
<feature type="transmembrane region" description="Helical" evidence="6">
    <location>
        <begin position="26"/>
        <end position="51"/>
    </location>
</feature>
<feature type="transmembrane region" description="Helical" evidence="6">
    <location>
        <begin position="123"/>
        <end position="140"/>
    </location>
</feature>
<evidence type="ECO:0000313" key="8">
    <source>
        <dbReference type="EMBL" id="GAA4811136.1"/>
    </source>
</evidence>
<organism evidence="8 9">
    <name type="scientific">Streptomyces ziwulingensis</name>
    <dbReference type="NCBI Taxonomy" id="1045501"/>
    <lineage>
        <taxon>Bacteria</taxon>
        <taxon>Bacillati</taxon>
        <taxon>Actinomycetota</taxon>
        <taxon>Actinomycetes</taxon>
        <taxon>Kitasatosporales</taxon>
        <taxon>Streptomycetaceae</taxon>
        <taxon>Streptomyces</taxon>
    </lineage>
</organism>
<sequence>MTHVRPPGPAAPVATKSPDRADRLPIAGLLALSTAAFLTIMTEALPAGILPALSSGLGVTESAAGQTVTIYAIGSLAAAVPLTTATMGWPRKRVLLLALAGFVVANTVTALSDVYALTLVARFVGGVVAGLLWALMAGYARRMVAPHLRGRATAIALAGTPVALSIGVPAGTFLADLVGWRYTFGIMTVLTLALIVWVVALVPDFPGQTRQARMPLRRAAALPGVLPVMAAALGFVLAHNILYTYIAPLLDGTALADRVDTVLLVFGIVSLASIWITGVLIDRHLRTLVLAGFTLFALATLLLGLFTGTGWLVYASAAIWGLAFGGAGPLLQTAAAEAAGTDEAVDVVQSLVVTTWNMGIAAGAVLGGLLLSGPGSAALTWGTLVILVAALAVAVAARRHGFPTPTRRRDRRPAG</sequence>
<evidence type="ECO:0000259" key="7">
    <source>
        <dbReference type="PROSITE" id="PS50850"/>
    </source>
</evidence>
<feature type="domain" description="Major facilitator superfamily (MFS) profile" evidence="7">
    <location>
        <begin position="28"/>
        <end position="400"/>
    </location>
</feature>
<feature type="transmembrane region" description="Helical" evidence="6">
    <location>
        <begin position="152"/>
        <end position="174"/>
    </location>
</feature>
<keyword evidence="9" id="KW-1185">Reference proteome</keyword>
<feature type="transmembrane region" description="Helical" evidence="6">
    <location>
        <begin position="312"/>
        <end position="331"/>
    </location>
</feature>
<proteinExistence type="predicted"/>
<comment type="caution">
    <text evidence="8">The sequence shown here is derived from an EMBL/GenBank/DDBJ whole genome shotgun (WGS) entry which is preliminary data.</text>
</comment>
<name>A0ABP9CN12_9ACTN</name>
<evidence type="ECO:0000256" key="6">
    <source>
        <dbReference type="SAM" id="Phobius"/>
    </source>
</evidence>
<dbReference type="PROSITE" id="PS50850">
    <property type="entry name" value="MFS"/>
    <property type="match status" value="1"/>
</dbReference>
<dbReference type="InterPro" id="IPR020846">
    <property type="entry name" value="MFS_dom"/>
</dbReference>
<protein>
    <submittedName>
        <fullName evidence="8">MFS transporter</fullName>
    </submittedName>
</protein>
<dbReference type="PANTHER" id="PTHR43124:SF3">
    <property type="entry name" value="CHLORAMPHENICOL EFFLUX PUMP RV0191"/>
    <property type="match status" value="1"/>
</dbReference>
<keyword evidence="3 6" id="KW-0812">Transmembrane</keyword>
<dbReference type="CDD" id="cd17324">
    <property type="entry name" value="MFS_NepI_like"/>
    <property type="match status" value="1"/>
</dbReference>
<feature type="transmembrane region" description="Helical" evidence="6">
    <location>
        <begin position="378"/>
        <end position="397"/>
    </location>
</feature>
<reference evidence="9" key="1">
    <citation type="journal article" date="2019" name="Int. J. Syst. Evol. Microbiol.">
        <title>The Global Catalogue of Microorganisms (GCM) 10K type strain sequencing project: providing services to taxonomists for standard genome sequencing and annotation.</title>
        <authorList>
            <consortium name="The Broad Institute Genomics Platform"/>
            <consortium name="The Broad Institute Genome Sequencing Center for Infectious Disease"/>
            <person name="Wu L."/>
            <person name="Ma J."/>
        </authorList>
    </citation>
    <scope>NUCLEOTIDE SEQUENCE [LARGE SCALE GENOMIC DNA]</scope>
    <source>
        <strain evidence="9">JCM 18081</strain>
    </source>
</reference>
<feature type="transmembrane region" description="Helical" evidence="6">
    <location>
        <begin position="94"/>
        <end position="117"/>
    </location>
</feature>
<dbReference type="Proteomes" id="UP001501265">
    <property type="component" value="Unassembled WGS sequence"/>
</dbReference>